<evidence type="ECO:0000256" key="2">
    <source>
        <dbReference type="SAM" id="Phobius"/>
    </source>
</evidence>
<dbReference type="EMBL" id="JACHGF010000001">
    <property type="protein sequence ID" value="MBB5282512.1"/>
    <property type="molecule type" value="Genomic_DNA"/>
</dbReference>
<keyword evidence="4" id="KW-1185">Reference proteome</keyword>
<protein>
    <recommendedName>
        <fullName evidence="5">6-phosphogluconate dehydrogenase</fullName>
    </recommendedName>
</protein>
<evidence type="ECO:0000256" key="1">
    <source>
        <dbReference type="SAM" id="MobiDB-lite"/>
    </source>
</evidence>
<name>A0A840TLS9_9BACT</name>
<sequence>MRKWIILFVFLAIVLGILYYISFGYYSEGKRGGFVVKLSKRGYVFKTYEGVLNVGGLYDGGGTMSATQWDFSIGSSNQEGIQKIEEAIRTGRRVSLTYQEKFFVLPWNGDTEYFVTDVQLLDTPQYPQNPLYQEEQTTPPLPARPAPLPELDSSAEVL</sequence>
<feature type="compositionally biased region" description="Pro residues" evidence="1">
    <location>
        <begin position="139"/>
        <end position="148"/>
    </location>
</feature>
<keyword evidence="2" id="KW-0472">Membrane</keyword>
<organism evidence="3 4">
    <name type="scientific">Rhabdobacter roseus</name>
    <dbReference type="NCBI Taxonomy" id="1655419"/>
    <lineage>
        <taxon>Bacteria</taxon>
        <taxon>Pseudomonadati</taxon>
        <taxon>Bacteroidota</taxon>
        <taxon>Cytophagia</taxon>
        <taxon>Cytophagales</taxon>
        <taxon>Cytophagaceae</taxon>
        <taxon>Rhabdobacter</taxon>
    </lineage>
</organism>
<accession>A0A840TLS9</accession>
<dbReference type="Proteomes" id="UP000557307">
    <property type="component" value="Unassembled WGS sequence"/>
</dbReference>
<feature type="compositionally biased region" description="Polar residues" evidence="1">
    <location>
        <begin position="125"/>
        <end position="138"/>
    </location>
</feature>
<evidence type="ECO:0000313" key="4">
    <source>
        <dbReference type="Proteomes" id="UP000557307"/>
    </source>
</evidence>
<keyword evidence="2" id="KW-1133">Transmembrane helix</keyword>
<feature type="region of interest" description="Disordered" evidence="1">
    <location>
        <begin position="125"/>
        <end position="158"/>
    </location>
</feature>
<keyword evidence="2" id="KW-0812">Transmembrane</keyword>
<proteinExistence type="predicted"/>
<dbReference type="AlphaFoldDB" id="A0A840TLS9"/>
<comment type="caution">
    <text evidence="3">The sequence shown here is derived from an EMBL/GenBank/DDBJ whole genome shotgun (WGS) entry which is preliminary data.</text>
</comment>
<dbReference type="RefSeq" id="WP_184170779.1">
    <property type="nucleotide sequence ID" value="NZ_JACHGF010000001.1"/>
</dbReference>
<gene>
    <name evidence="3" type="ORF">HNQ92_000633</name>
</gene>
<evidence type="ECO:0000313" key="3">
    <source>
        <dbReference type="EMBL" id="MBB5282512.1"/>
    </source>
</evidence>
<feature type="transmembrane region" description="Helical" evidence="2">
    <location>
        <begin position="6"/>
        <end position="26"/>
    </location>
</feature>
<reference evidence="3 4" key="1">
    <citation type="submission" date="2020-08" db="EMBL/GenBank/DDBJ databases">
        <title>Genomic Encyclopedia of Type Strains, Phase IV (KMG-IV): sequencing the most valuable type-strain genomes for metagenomic binning, comparative biology and taxonomic classification.</title>
        <authorList>
            <person name="Goeker M."/>
        </authorList>
    </citation>
    <scope>NUCLEOTIDE SEQUENCE [LARGE SCALE GENOMIC DNA]</scope>
    <source>
        <strain evidence="3 4">DSM 105074</strain>
    </source>
</reference>
<evidence type="ECO:0008006" key="5">
    <source>
        <dbReference type="Google" id="ProtNLM"/>
    </source>
</evidence>